<evidence type="ECO:0000256" key="3">
    <source>
        <dbReference type="ARBA" id="ARBA00022695"/>
    </source>
</evidence>
<comment type="catalytic activity">
    <reaction evidence="8">
        <text>L-tyrosyl-[protein] + UTP = O-(5'-uridylyl)-L-tyrosyl-[protein] + diphosphate</text>
        <dbReference type="Rhea" id="RHEA:83887"/>
        <dbReference type="Rhea" id="RHEA-COMP:10136"/>
        <dbReference type="Rhea" id="RHEA-COMP:20238"/>
        <dbReference type="ChEBI" id="CHEBI:33019"/>
        <dbReference type="ChEBI" id="CHEBI:46398"/>
        <dbReference type="ChEBI" id="CHEBI:46858"/>
        <dbReference type="ChEBI" id="CHEBI:90602"/>
    </reaction>
</comment>
<organism evidence="9 10">
    <name type="scientific">Corynebacterium halotolerans YIM 70093 = DSM 44683</name>
    <dbReference type="NCBI Taxonomy" id="1121362"/>
    <lineage>
        <taxon>Bacteria</taxon>
        <taxon>Bacillati</taxon>
        <taxon>Actinomycetota</taxon>
        <taxon>Actinomycetes</taxon>
        <taxon>Mycobacteriales</taxon>
        <taxon>Corynebacteriaceae</taxon>
        <taxon>Corynebacterium</taxon>
    </lineage>
</organism>
<dbReference type="GO" id="GO:0005524">
    <property type="term" value="F:ATP binding"/>
    <property type="evidence" value="ECO:0007669"/>
    <property type="project" value="UniProtKB-UniRule"/>
</dbReference>
<feature type="binding site" evidence="8">
    <location>
        <position position="111"/>
    </location>
    <ligand>
        <name>ATP</name>
        <dbReference type="ChEBI" id="CHEBI:30616"/>
    </ligand>
</feature>
<dbReference type="GO" id="GO:0070733">
    <property type="term" value="F:AMPylase activity"/>
    <property type="evidence" value="ECO:0007669"/>
    <property type="project" value="UniProtKB-EC"/>
</dbReference>
<dbReference type="InterPro" id="IPR003846">
    <property type="entry name" value="SelO"/>
</dbReference>
<feature type="binding site" evidence="8">
    <location>
        <position position="181"/>
    </location>
    <ligand>
        <name>ATP</name>
        <dbReference type="ChEBI" id="CHEBI:30616"/>
    </ligand>
</feature>
<protein>
    <recommendedName>
        <fullName evidence="8">Protein nucleotidyltransferase YdiU</fullName>
        <ecNumber evidence="8">2.7.7.-</ecNumber>
    </recommendedName>
    <alternativeName>
        <fullName evidence="8">Protein adenylyltransferase YdiU</fullName>
        <ecNumber evidence="8">2.7.7.108</ecNumber>
    </alternativeName>
    <alternativeName>
        <fullName evidence="8">Protein uridylyltransferase YdiU</fullName>
        <ecNumber evidence="8">2.7.7.-</ecNumber>
    </alternativeName>
</protein>
<dbReference type="EC" id="2.7.7.108" evidence="8"/>
<keyword evidence="2 8" id="KW-0808">Transferase</keyword>
<feature type="binding site" evidence="8">
    <location>
        <position position="268"/>
    </location>
    <ligand>
        <name>Mg(2+)</name>
        <dbReference type="ChEBI" id="CHEBI:18420"/>
    </ligand>
</feature>
<comment type="catalytic activity">
    <reaction evidence="8">
        <text>L-histidyl-[protein] + UTP = N(tele)-(5'-uridylyl)-L-histidyl-[protein] + diphosphate</text>
        <dbReference type="Rhea" id="RHEA:83891"/>
        <dbReference type="Rhea" id="RHEA-COMP:9745"/>
        <dbReference type="Rhea" id="RHEA-COMP:20239"/>
        <dbReference type="ChEBI" id="CHEBI:29979"/>
        <dbReference type="ChEBI" id="CHEBI:33019"/>
        <dbReference type="ChEBI" id="CHEBI:46398"/>
        <dbReference type="ChEBI" id="CHEBI:233474"/>
    </reaction>
</comment>
<comment type="catalytic activity">
    <reaction evidence="8">
        <text>L-seryl-[protein] + UTP = O-(5'-uridylyl)-L-seryl-[protein] + diphosphate</text>
        <dbReference type="Rhea" id="RHEA:64604"/>
        <dbReference type="Rhea" id="RHEA-COMP:9863"/>
        <dbReference type="Rhea" id="RHEA-COMP:16635"/>
        <dbReference type="ChEBI" id="CHEBI:29999"/>
        <dbReference type="ChEBI" id="CHEBI:33019"/>
        <dbReference type="ChEBI" id="CHEBI:46398"/>
        <dbReference type="ChEBI" id="CHEBI:156051"/>
    </reaction>
</comment>
<keyword evidence="4 8" id="KW-0479">Metal-binding</keyword>
<feature type="binding site" evidence="8">
    <location>
        <position position="124"/>
    </location>
    <ligand>
        <name>ATP</name>
        <dbReference type="ChEBI" id="CHEBI:30616"/>
    </ligand>
</feature>
<evidence type="ECO:0000256" key="1">
    <source>
        <dbReference type="ARBA" id="ARBA00009747"/>
    </source>
</evidence>
<dbReference type="PATRIC" id="fig|1121362.3.peg.1758"/>
<evidence type="ECO:0000256" key="7">
    <source>
        <dbReference type="ARBA" id="ARBA00022842"/>
    </source>
</evidence>
<proteinExistence type="inferred from homology"/>
<dbReference type="STRING" id="1121362.A605_08710"/>
<keyword evidence="8" id="KW-0464">Manganese</keyword>
<keyword evidence="7 8" id="KW-0460">Magnesium</keyword>
<accession>M1MYD1</accession>
<name>M1MYD1_9CORY</name>
<comment type="catalytic activity">
    <reaction evidence="8">
        <text>L-seryl-[protein] + ATP = 3-O-(5'-adenylyl)-L-seryl-[protein] + diphosphate</text>
        <dbReference type="Rhea" id="RHEA:58120"/>
        <dbReference type="Rhea" id="RHEA-COMP:9863"/>
        <dbReference type="Rhea" id="RHEA-COMP:15073"/>
        <dbReference type="ChEBI" id="CHEBI:29999"/>
        <dbReference type="ChEBI" id="CHEBI:30616"/>
        <dbReference type="ChEBI" id="CHEBI:33019"/>
        <dbReference type="ChEBI" id="CHEBI:142516"/>
        <dbReference type="EC" id="2.7.7.108"/>
    </reaction>
</comment>
<dbReference type="EC" id="2.7.7.-" evidence="8"/>
<feature type="active site" description="Proton acceptor" evidence="8">
    <location>
        <position position="258"/>
    </location>
</feature>
<dbReference type="HOGENOM" id="CLU_010245_4_1_11"/>
<feature type="binding site" evidence="8">
    <location>
        <position position="123"/>
    </location>
    <ligand>
        <name>ATP</name>
        <dbReference type="ChEBI" id="CHEBI:30616"/>
    </ligand>
</feature>
<keyword evidence="3 8" id="KW-0548">Nucleotidyltransferase</keyword>
<evidence type="ECO:0000256" key="2">
    <source>
        <dbReference type="ARBA" id="ARBA00022679"/>
    </source>
</evidence>
<dbReference type="KEGG" id="chn:A605_08710"/>
<dbReference type="HAMAP" id="MF_00692">
    <property type="entry name" value="SelO"/>
    <property type="match status" value="1"/>
</dbReference>
<comment type="cofactor">
    <cofactor evidence="8">
        <name>Mg(2+)</name>
        <dbReference type="ChEBI" id="CHEBI:18420"/>
    </cofactor>
    <cofactor evidence="8">
        <name>Mn(2+)</name>
        <dbReference type="ChEBI" id="CHEBI:29035"/>
    </cofactor>
</comment>
<dbReference type="AlphaFoldDB" id="M1MYD1"/>
<dbReference type="NCBIfam" id="NF000658">
    <property type="entry name" value="PRK00029.1"/>
    <property type="match status" value="1"/>
</dbReference>
<feature type="binding site" evidence="8">
    <location>
        <position position="90"/>
    </location>
    <ligand>
        <name>ATP</name>
        <dbReference type="ChEBI" id="CHEBI:30616"/>
    </ligand>
</feature>
<comment type="catalytic activity">
    <reaction evidence="8">
        <text>L-threonyl-[protein] + ATP = 3-O-(5'-adenylyl)-L-threonyl-[protein] + diphosphate</text>
        <dbReference type="Rhea" id="RHEA:54292"/>
        <dbReference type="Rhea" id="RHEA-COMP:11060"/>
        <dbReference type="Rhea" id="RHEA-COMP:13847"/>
        <dbReference type="ChEBI" id="CHEBI:30013"/>
        <dbReference type="ChEBI" id="CHEBI:30616"/>
        <dbReference type="ChEBI" id="CHEBI:33019"/>
        <dbReference type="ChEBI" id="CHEBI:138113"/>
        <dbReference type="EC" id="2.7.7.108"/>
    </reaction>
</comment>
<dbReference type="GO" id="GO:0000287">
    <property type="term" value="F:magnesium ion binding"/>
    <property type="evidence" value="ECO:0007669"/>
    <property type="project" value="UniProtKB-UniRule"/>
</dbReference>
<comment type="similarity">
    <text evidence="1 8">Belongs to the SELO family.</text>
</comment>
<sequence>MSTQTQLSARFADTFPELAVPWRSEEAPDPRLVVLNDALATELGLDPEWLRTPDGVAFLLGRDVPEDARPVAQGYAGHQFGQFVPRLGDGRALLLGEVTDHDGRVRDIHLKGSGPTPFSRGGDGRAVLGPMLREYLVSEAVHALGVPTTRSLAVITTGRKVQRTRVESGALLVRVAASHLRVGSFQYARLIDGSRGGDGEELDVTRRLADAAIDRHHPQARGAEQPYLALFESVMDAQASLVAQWMRLGFIHGVMNTDNTTISGETIDYGPCAFMDAFNPDTVYSSIDAQGRYAYRNQPAIIGWNLARFAETLLPLIDDNVEQAAATLQPVMNSFSDRYRAAWLRETSRSLGLPTTDISPDQEKLIDDLIGLLTEHQPDLTRFNRLLAETASVDQVDDAPVLRMFTAPGDITAWLKRWLAMSPDREAMKRVNPIYVPRNHLVEEALKAAEDGEMAPFLRLLDAVTSPFERHGRFSKLEYPAPEDFGRYVTYCGT</sequence>
<keyword evidence="5 8" id="KW-0547">Nucleotide-binding</keyword>
<evidence type="ECO:0000313" key="10">
    <source>
        <dbReference type="Proteomes" id="UP000011723"/>
    </source>
</evidence>
<dbReference type="Proteomes" id="UP000011723">
    <property type="component" value="Chromosome"/>
</dbReference>
<dbReference type="PANTHER" id="PTHR32057">
    <property type="entry name" value="PROTEIN ADENYLYLTRANSFERASE SELO, MITOCHONDRIAL"/>
    <property type="match status" value="1"/>
</dbReference>
<comment type="function">
    <text evidence="8">Nucleotidyltransferase involved in the post-translational modification of proteins. It can catalyze the addition of adenosine monophosphate (AMP) or uridine monophosphate (UMP) to a protein, resulting in modifications known as AMPylation and UMPylation.</text>
</comment>
<comment type="catalytic activity">
    <reaction evidence="8">
        <text>L-tyrosyl-[protein] + ATP = O-(5'-adenylyl)-L-tyrosyl-[protein] + diphosphate</text>
        <dbReference type="Rhea" id="RHEA:54288"/>
        <dbReference type="Rhea" id="RHEA-COMP:10136"/>
        <dbReference type="Rhea" id="RHEA-COMP:13846"/>
        <dbReference type="ChEBI" id="CHEBI:30616"/>
        <dbReference type="ChEBI" id="CHEBI:33019"/>
        <dbReference type="ChEBI" id="CHEBI:46858"/>
        <dbReference type="ChEBI" id="CHEBI:83624"/>
        <dbReference type="EC" id="2.7.7.108"/>
    </reaction>
</comment>
<reference evidence="9 10" key="1">
    <citation type="journal article" date="2012" name="Stand. Genomic Sci.">
        <title>Genome sequence of the halotolerant bacterium Corynebacterium halotolerans type strain YIM 70093(T) (= DSM 44683(T)).</title>
        <authorList>
            <person name="Ruckert C."/>
            <person name="Albersmeier A."/>
            <person name="Al-Dilaimi A."/>
            <person name="Niehaus K."/>
            <person name="Szczepanowski R."/>
            <person name="Kalinowski J."/>
        </authorList>
    </citation>
    <scope>NUCLEOTIDE SEQUENCE [LARGE SCALE GENOMIC DNA]</scope>
    <source>
        <strain evidence="9">YIM 70093</strain>
    </source>
</reference>
<dbReference type="eggNOG" id="COG0397">
    <property type="taxonomic scope" value="Bacteria"/>
</dbReference>
<feature type="binding site" evidence="8">
    <location>
        <position position="174"/>
    </location>
    <ligand>
        <name>ATP</name>
        <dbReference type="ChEBI" id="CHEBI:30616"/>
    </ligand>
</feature>
<keyword evidence="6 8" id="KW-0067">ATP-binding</keyword>
<dbReference type="Pfam" id="PF02696">
    <property type="entry name" value="SelO"/>
    <property type="match status" value="1"/>
</dbReference>
<feature type="binding site" evidence="8">
    <location>
        <position position="268"/>
    </location>
    <ligand>
        <name>ATP</name>
        <dbReference type="ChEBI" id="CHEBI:30616"/>
    </ligand>
</feature>
<feature type="binding site" evidence="8">
    <location>
        <position position="88"/>
    </location>
    <ligand>
        <name>ATP</name>
        <dbReference type="ChEBI" id="CHEBI:30616"/>
    </ligand>
</feature>
<keyword evidence="10" id="KW-1185">Reference proteome</keyword>
<evidence type="ECO:0000256" key="5">
    <source>
        <dbReference type="ARBA" id="ARBA00022741"/>
    </source>
</evidence>
<dbReference type="EMBL" id="CP003697">
    <property type="protein sequence ID" value="AGF72744.1"/>
    <property type="molecule type" value="Genomic_DNA"/>
</dbReference>
<gene>
    <name evidence="8" type="primary">ydiU</name>
    <name evidence="8" type="synonym">selO</name>
    <name evidence="9" type="ORF">A605_08710</name>
</gene>
<evidence type="ECO:0000256" key="4">
    <source>
        <dbReference type="ARBA" id="ARBA00022723"/>
    </source>
</evidence>
<dbReference type="OrthoDB" id="9776281at2"/>
<feature type="binding site" evidence="8">
    <location>
        <position position="259"/>
    </location>
    <ligand>
        <name>Mg(2+)</name>
        <dbReference type="ChEBI" id="CHEBI:18420"/>
    </ligand>
</feature>
<dbReference type="GO" id="GO:0030145">
    <property type="term" value="F:manganese ion binding"/>
    <property type="evidence" value="ECO:0007669"/>
    <property type="project" value="UniProtKB-UniRule"/>
</dbReference>
<feature type="binding site" evidence="8">
    <location>
        <position position="91"/>
    </location>
    <ligand>
        <name>ATP</name>
        <dbReference type="ChEBI" id="CHEBI:30616"/>
    </ligand>
</feature>
<evidence type="ECO:0000256" key="8">
    <source>
        <dbReference type="HAMAP-Rule" id="MF_00692"/>
    </source>
</evidence>
<evidence type="ECO:0000313" key="9">
    <source>
        <dbReference type="EMBL" id="AGF72744.1"/>
    </source>
</evidence>
<evidence type="ECO:0000256" key="6">
    <source>
        <dbReference type="ARBA" id="ARBA00022840"/>
    </source>
</evidence>
<dbReference type="PANTHER" id="PTHR32057:SF14">
    <property type="entry name" value="PROTEIN ADENYLYLTRANSFERASE SELO, MITOCHONDRIAL"/>
    <property type="match status" value="1"/>
</dbReference>
<dbReference type="RefSeq" id="WP_015401163.1">
    <property type="nucleotide sequence ID" value="NC_020302.1"/>
</dbReference>